<dbReference type="SUPFAM" id="SSF53927">
    <property type="entry name" value="Cytidine deaminase-like"/>
    <property type="match status" value="1"/>
</dbReference>
<dbReference type="PANTHER" id="PTHR11079">
    <property type="entry name" value="CYTOSINE DEAMINASE FAMILY MEMBER"/>
    <property type="match status" value="1"/>
</dbReference>
<keyword evidence="2" id="KW-0862">Zinc</keyword>
<dbReference type="PANTHER" id="PTHR11079:SF162">
    <property type="entry name" value="RIBOFLAVIN BIOSYNTHESIS PROTEIN PYRD, CHLOROPLASTIC"/>
    <property type="match status" value="1"/>
</dbReference>
<dbReference type="PROSITE" id="PS00903">
    <property type="entry name" value="CYT_DCMP_DEAMINASES_1"/>
    <property type="match status" value="1"/>
</dbReference>
<dbReference type="Gene3D" id="3.40.140.10">
    <property type="entry name" value="Cytidine Deaminase, domain 2"/>
    <property type="match status" value="1"/>
</dbReference>
<evidence type="ECO:0000259" key="3">
    <source>
        <dbReference type="PROSITE" id="PS51747"/>
    </source>
</evidence>
<keyword evidence="1" id="KW-0479">Metal-binding</keyword>
<organism evidence="4 5">
    <name type="scientific">Paenibacillus gallinarum</name>
    <dbReference type="NCBI Taxonomy" id="2762232"/>
    <lineage>
        <taxon>Bacteria</taxon>
        <taxon>Bacillati</taxon>
        <taxon>Bacillota</taxon>
        <taxon>Bacilli</taxon>
        <taxon>Bacillales</taxon>
        <taxon>Paenibacillaceae</taxon>
        <taxon>Paenibacillus</taxon>
    </lineage>
</organism>
<feature type="domain" description="CMP/dCMP-type deaminase" evidence="3">
    <location>
        <begin position="8"/>
        <end position="118"/>
    </location>
</feature>
<dbReference type="InterPro" id="IPR016193">
    <property type="entry name" value="Cytidine_deaminase-like"/>
</dbReference>
<dbReference type="Proteomes" id="UP000608071">
    <property type="component" value="Unassembled WGS sequence"/>
</dbReference>
<proteinExistence type="predicted"/>
<comment type="caution">
    <text evidence="4">The sequence shown here is derived from an EMBL/GenBank/DDBJ whole genome shotgun (WGS) entry which is preliminary data.</text>
</comment>
<evidence type="ECO:0000313" key="5">
    <source>
        <dbReference type="Proteomes" id="UP000608071"/>
    </source>
</evidence>
<protein>
    <submittedName>
        <fullName evidence="4">Nucleoside deaminase</fullName>
    </submittedName>
</protein>
<accession>A0ABR8SXQ1</accession>
<name>A0ABR8SXQ1_9BACL</name>
<dbReference type="InterPro" id="IPR016192">
    <property type="entry name" value="APOBEC/CMP_deaminase_Zn-bd"/>
</dbReference>
<keyword evidence="5" id="KW-1185">Reference proteome</keyword>
<dbReference type="RefSeq" id="WP_191799525.1">
    <property type="nucleotide sequence ID" value="NZ_JACSQL010000003.1"/>
</dbReference>
<dbReference type="Pfam" id="PF00383">
    <property type="entry name" value="dCMP_cyt_deam_1"/>
    <property type="match status" value="1"/>
</dbReference>
<evidence type="ECO:0000313" key="4">
    <source>
        <dbReference type="EMBL" id="MBD7968283.1"/>
    </source>
</evidence>
<dbReference type="PROSITE" id="PS51747">
    <property type="entry name" value="CYT_DCMP_DEAMINASES_2"/>
    <property type="match status" value="1"/>
</dbReference>
<dbReference type="InterPro" id="IPR002125">
    <property type="entry name" value="CMP_dCMP_dom"/>
</dbReference>
<gene>
    <name evidence="4" type="ORF">H9647_09420</name>
</gene>
<sequence>MGSQENQKEHLTFLQRAIEISRMARESGNTPFGALLVDKDGHILMEQGNVEITEHRCTGHAETALMERASHTYSPDFLWNCTLYTTAEPCAMCAGAMYWGNLGRVVYGISEKELLTLTGDDPQNPTFDLPCREIFARGQKRIEVIGPFPELADEIAAVHEGFWNSSKAKA</sequence>
<evidence type="ECO:0000256" key="1">
    <source>
        <dbReference type="ARBA" id="ARBA00022723"/>
    </source>
</evidence>
<evidence type="ECO:0000256" key="2">
    <source>
        <dbReference type="ARBA" id="ARBA00022833"/>
    </source>
</evidence>
<dbReference type="EMBL" id="JACSQL010000003">
    <property type="protein sequence ID" value="MBD7968283.1"/>
    <property type="molecule type" value="Genomic_DNA"/>
</dbReference>
<dbReference type="CDD" id="cd01285">
    <property type="entry name" value="nucleoside_deaminase"/>
    <property type="match status" value="1"/>
</dbReference>
<reference evidence="4 5" key="1">
    <citation type="submission" date="2020-08" db="EMBL/GenBank/DDBJ databases">
        <title>A Genomic Blueprint of the Chicken Gut Microbiome.</title>
        <authorList>
            <person name="Gilroy R."/>
            <person name="Ravi A."/>
            <person name="Getino M."/>
            <person name="Pursley I."/>
            <person name="Horton D.L."/>
            <person name="Alikhan N.-F."/>
            <person name="Baker D."/>
            <person name="Gharbi K."/>
            <person name="Hall N."/>
            <person name="Watson M."/>
            <person name="Adriaenssens E.M."/>
            <person name="Foster-Nyarko E."/>
            <person name="Jarju S."/>
            <person name="Secka A."/>
            <person name="Antonio M."/>
            <person name="Oren A."/>
            <person name="Chaudhuri R."/>
            <person name="La Ragione R.M."/>
            <person name="Hildebrand F."/>
            <person name="Pallen M.J."/>
        </authorList>
    </citation>
    <scope>NUCLEOTIDE SEQUENCE [LARGE SCALE GENOMIC DNA]</scope>
    <source>
        <strain evidence="4 5">Sa2BVA9</strain>
    </source>
</reference>